<dbReference type="RefSeq" id="WP_068149673.1">
    <property type="nucleotide sequence ID" value="NZ_JBHSCR010000003.1"/>
</dbReference>
<dbReference type="Pfam" id="PF08241">
    <property type="entry name" value="Methyltransf_11"/>
    <property type="match status" value="1"/>
</dbReference>
<protein>
    <submittedName>
        <fullName evidence="5">Class I SAM-dependent methyltransferase</fullName>
        <ecNumber evidence="5">2.1.1.-</ecNumber>
    </submittedName>
</protein>
<dbReference type="CDD" id="cd02440">
    <property type="entry name" value="AdoMet_MTases"/>
    <property type="match status" value="1"/>
</dbReference>
<comment type="caution">
    <text evidence="5">The sequence shown here is derived from an EMBL/GenBank/DDBJ whole genome shotgun (WGS) entry which is preliminary data.</text>
</comment>
<dbReference type="PANTHER" id="PTHR44942">
    <property type="entry name" value="METHYLTRANSF_11 DOMAIN-CONTAINING PROTEIN"/>
    <property type="match status" value="1"/>
</dbReference>
<evidence type="ECO:0000256" key="1">
    <source>
        <dbReference type="ARBA" id="ARBA00008361"/>
    </source>
</evidence>
<name>A0ABV8U9E3_9PROT</name>
<dbReference type="EMBL" id="JBHSCR010000003">
    <property type="protein sequence ID" value="MFC4347239.1"/>
    <property type="molecule type" value="Genomic_DNA"/>
</dbReference>
<dbReference type="Proteomes" id="UP001595776">
    <property type="component" value="Unassembled WGS sequence"/>
</dbReference>
<comment type="similarity">
    <text evidence="1">Belongs to the methyltransferase superfamily.</text>
</comment>
<evidence type="ECO:0000256" key="3">
    <source>
        <dbReference type="ARBA" id="ARBA00022679"/>
    </source>
</evidence>
<gene>
    <name evidence="5" type="ORF">ACFO5Q_05220</name>
</gene>
<reference evidence="6" key="1">
    <citation type="journal article" date="2019" name="Int. J. Syst. Evol. Microbiol.">
        <title>The Global Catalogue of Microorganisms (GCM) 10K type strain sequencing project: providing services to taxonomists for standard genome sequencing and annotation.</title>
        <authorList>
            <consortium name="The Broad Institute Genomics Platform"/>
            <consortium name="The Broad Institute Genome Sequencing Center for Infectious Disease"/>
            <person name="Wu L."/>
            <person name="Ma J."/>
        </authorList>
    </citation>
    <scope>NUCLEOTIDE SEQUENCE [LARGE SCALE GENOMIC DNA]</scope>
    <source>
        <strain evidence="6">CGMCC 1.15304</strain>
    </source>
</reference>
<evidence type="ECO:0000256" key="2">
    <source>
        <dbReference type="ARBA" id="ARBA00022603"/>
    </source>
</evidence>
<evidence type="ECO:0000259" key="4">
    <source>
        <dbReference type="Pfam" id="PF08241"/>
    </source>
</evidence>
<keyword evidence="6" id="KW-1185">Reference proteome</keyword>
<sequence length="268" mass="29246">MAREGIEKPTATPEFGKTASAYAVHRLGFPVSMYDRWALLGLLPAGSGKALDMGTGTGTIARTLASMGHKVTATDIDAEMLETARSLASKQQLEINFLQRPSENTGLDGKQFDFITAGQCWHWFDRRAAALEAHRLLKPSGMMMICHFDWLPLPGNIVEGTEKLILNYNPDWKASGGTGIYPAWFGDLAGGEFTNIQSFSYDEGAPYSQEAWVGRIEASAGIAMLPAEKRAAFKLELAAYLKQTYGGAALMVPHRVFCVWGHKNQAAI</sequence>
<dbReference type="GO" id="GO:0008168">
    <property type="term" value="F:methyltransferase activity"/>
    <property type="evidence" value="ECO:0007669"/>
    <property type="project" value="UniProtKB-KW"/>
</dbReference>
<dbReference type="GO" id="GO:0032259">
    <property type="term" value="P:methylation"/>
    <property type="evidence" value="ECO:0007669"/>
    <property type="project" value="UniProtKB-KW"/>
</dbReference>
<accession>A0ABV8U9E3</accession>
<dbReference type="InterPro" id="IPR051052">
    <property type="entry name" value="Diverse_substrate_MTase"/>
</dbReference>
<proteinExistence type="inferred from homology"/>
<dbReference type="InterPro" id="IPR029063">
    <property type="entry name" value="SAM-dependent_MTases_sf"/>
</dbReference>
<dbReference type="EC" id="2.1.1.-" evidence="5"/>
<dbReference type="Gene3D" id="3.40.50.150">
    <property type="entry name" value="Vaccinia Virus protein VP39"/>
    <property type="match status" value="1"/>
</dbReference>
<dbReference type="SUPFAM" id="SSF53335">
    <property type="entry name" value="S-adenosyl-L-methionine-dependent methyltransferases"/>
    <property type="match status" value="1"/>
</dbReference>
<keyword evidence="2 5" id="KW-0489">Methyltransferase</keyword>
<dbReference type="InterPro" id="IPR013216">
    <property type="entry name" value="Methyltransf_11"/>
</dbReference>
<feature type="domain" description="Methyltransferase type 11" evidence="4">
    <location>
        <begin position="51"/>
        <end position="145"/>
    </location>
</feature>
<dbReference type="PANTHER" id="PTHR44942:SF4">
    <property type="entry name" value="METHYLTRANSFERASE TYPE 11 DOMAIN-CONTAINING PROTEIN"/>
    <property type="match status" value="1"/>
</dbReference>
<evidence type="ECO:0000313" key="6">
    <source>
        <dbReference type="Proteomes" id="UP001595776"/>
    </source>
</evidence>
<keyword evidence="3 5" id="KW-0808">Transferase</keyword>
<evidence type="ECO:0000313" key="5">
    <source>
        <dbReference type="EMBL" id="MFC4347239.1"/>
    </source>
</evidence>
<organism evidence="5 6">
    <name type="scientific">Kordiimonas lipolytica</name>
    <dbReference type="NCBI Taxonomy" id="1662421"/>
    <lineage>
        <taxon>Bacteria</taxon>
        <taxon>Pseudomonadati</taxon>
        <taxon>Pseudomonadota</taxon>
        <taxon>Alphaproteobacteria</taxon>
        <taxon>Kordiimonadales</taxon>
        <taxon>Kordiimonadaceae</taxon>
        <taxon>Kordiimonas</taxon>
    </lineage>
</organism>